<dbReference type="Gene3D" id="3.40.50.2000">
    <property type="entry name" value="Glycogen Phosphorylase B"/>
    <property type="match status" value="2"/>
</dbReference>
<reference evidence="1 2" key="1">
    <citation type="submission" date="2024-01" db="EMBL/GenBank/DDBJ databases">
        <title>The complete chloroplast genome sequence of Lithospermum erythrorhizon: insights into the phylogenetic relationship among Boraginaceae species and the maternal lineages of purple gromwells.</title>
        <authorList>
            <person name="Okada T."/>
            <person name="Watanabe K."/>
        </authorList>
    </citation>
    <scope>NUCLEOTIDE SEQUENCE [LARGE SCALE GENOMIC DNA]</scope>
</reference>
<dbReference type="EMBL" id="BAABME010002847">
    <property type="protein sequence ID" value="GAA0156372.1"/>
    <property type="molecule type" value="Genomic_DNA"/>
</dbReference>
<protein>
    <recommendedName>
        <fullName evidence="3">Glycosyl transferase family 1 domain-containing protein</fullName>
    </recommendedName>
</protein>
<dbReference type="SUPFAM" id="SSF53756">
    <property type="entry name" value="UDP-Glycosyltransferase/glycogen phosphorylase"/>
    <property type="match status" value="1"/>
</dbReference>
<name>A0AAV3Q2B4_LITER</name>
<evidence type="ECO:0008006" key="3">
    <source>
        <dbReference type="Google" id="ProtNLM"/>
    </source>
</evidence>
<gene>
    <name evidence="1" type="ORF">LIER_13886</name>
</gene>
<evidence type="ECO:0000313" key="2">
    <source>
        <dbReference type="Proteomes" id="UP001454036"/>
    </source>
</evidence>
<dbReference type="AlphaFoldDB" id="A0AAV3Q2B4"/>
<comment type="caution">
    <text evidence="1">The sequence shown here is derived from an EMBL/GenBank/DDBJ whole genome shotgun (WGS) entry which is preliminary data.</text>
</comment>
<keyword evidence="2" id="KW-1185">Reference proteome</keyword>
<evidence type="ECO:0000313" key="1">
    <source>
        <dbReference type="EMBL" id="GAA0156372.1"/>
    </source>
</evidence>
<dbReference type="Proteomes" id="UP001454036">
    <property type="component" value="Unassembled WGS sequence"/>
</dbReference>
<proteinExistence type="predicted"/>
<accession>A0AAV3Q2B4</accession>
<dbReference type="PANTHER" id="PTHR47778:SF2">
    <property type="entry name" value="GLYCOSYL TRANSFERASE FAMILY 1 DOMAIN-CONTAINING PROTEIN"/>
    <property type="match status" value="1"/>
</dbReference>
<dbReference type="PANTHER" id="PTHR47778">
    <property type="entry name" value="BNAA05G14870D PROTEIN"/>
    <property type="match status" value="1"/>
</dbReference>
<sequence>MVQVLGTDSGGTKEIVEHNVTGLLHPLGRSGARILAENLQYMLENPSERQLMGIAGRKKVEKIYLKKHMYKKFAEVLYSCMRIK</sequence>
<organism evidence="1 2">
    <name type="scientific">Lithospermum erythrorhizon</name>
    <name type="common">Purple gromwell</name>
    <name type="synonym">Lithospermum officinale var. erythrorhizon</name>
    <dbReference type="NCBI Taxonomy" id="34254"/>
    <lineage>
        <taxon>Eukaryota</taxon>
        <taxon>Viridiplantae</taxon>
        <taxon>Streptophyta</taxon>
        <taxon>Embryophyta</taxon>
        <taxon>Tracheophyta</taxon>
        <taxon>Spermatophyta</taxon>
        <taxon>Magnoliopsida</taxon>
        <taxon>eudicotyledons</taxon>
        <taxon>Gunneridae</taxon>
        <taxon>Pentapetalae</taxon>
        <taxon>asterids</taxon>
        <taxon>lamiids</taxon>
        <taxon>Boraginales</taxon>
        <taxon>Boraginaceae</taxon>
        <taxon>Boraginoideae</taxon>
        <taxon>Lithospermeae</taxon>
        <taxon>Lithospermum</taxon>
    </lineage>
</organism>